<feature type="transmembrane region" description="Helical" evidence="1">
    <location>
        <begin position="362"/>
        <end position="382"/>
    </location>
</feature>
<feature type="transmembrane region" description="Helical" evidence="1">
    <location>
        <begin position="434"/>
        <end position="453"/>
    </location>
</feature>
<dbReference type="Gene3D" id="3.30.70.1440">
    <property type="entry name" value="Multidrug efflux transporter AcrB pore domain"/>
    <property type="match status" value="1"/>
</dbReference>
<feature type="transmembrane region" description="Helical" evidence="1">
    <location>
        <begin position="982"/>
        <end position="1000"/>
    </location>
</feature>
<organism evidence="2 3">
    <name type="scientific">Fermentimonas caenicola</name>
    <dbReference type="NCBI Taxonomy" id="1562970"/>
    <lineage>
        <taxon>Bacteria</taxon>
        <taxon>Pseudomonadati</taxon>
        <taxon>Bacteroidota</taxon>
        <taxon>Bacteroidia</taxon>
        <taxon>Bacteroidales</taxon>
        <taxon>Dysgonomonadaceae</taxon>
        <taxon>Fermentimonas</taxon>
    </lineage>
</organism>
<dbReference type="HOGENOM" id="CLU_002755_1_2_10"/>
<dbReference type="Gene3D" id="3.30.2090.10">
    <property type="entry name" value="Multidrug efflux transporter AcrB TolC docking domain, DN and DC subdomains"/>
    <property type="match status" value="2"/>
</dbReference>
<dbReference type="EMBL" id="LN515532">
    <property type="protein sequence ID" value="CEA15222.1"/>
    <property type="molecule type" value="Genomic_DNA"/>
</dbReference>
<dbReference type="OrthoDB" id="9798415at2"/>
<dbReference type="PANTHER" id="PTHR32063:SF18">
    <property type="entry name" value="CATION EFFLUX SYSTEM PROTEIN"/>
    <property type="match status" value="1"/>
</dbReference>
<dbReference type="InterPro" id="IPR001036">
    <property type="entry name" value="Acrflvin-R"/>
</dbReference>
<keyword evidence="1" id="KW-0812">Transmembrane</keyword>
<feature type="transmembrane region" description="Helical" evidence="1">
    <location>
        <begin position="337"/>
        <end position="355"/>
    </location>
</feature>
<dbReference type="KEGG" id="pbt:ING2E5B_0455"/>
<evidence type="ECO:0000256" key="1">
    <source>
        <dbReference type="SAM" id="Phobius"/>
    </source>
</evidence>
<protein>
    <submittedName>
        <fullName evidence="2">Acriflavin resistance protein</fullName>
    </submittedName>
</protein>
<dbReference type="Gene3D" id="3.30.70.1320">
    <property type="entry name" value="Multidrug efflux transporter AcrB pore domain like"/>
    <property type="match status" value="1"/>
</dbReference>
<feature type="transmembrane region" description="Helical" evidence="1">
    <location>
        <begin position="909"/>
        <end position="927"/>
    </location>
</feature>
<dbReference type="GO" id="GO:0005886">
    <property type="term" value="C:plasma membrane"/>
    <property type="evidence" value="ECO:0007669"/>
    <property type="project" value="TreeGrafter"/>
</dbReference>
<dbReference type="Gene3D" id="1.20.1640.10">
    <property type="entry name" value="Multidrug efflux transporter AcrB transmembrane domain"/>
    <property type="match status" value="2"/>
</dbReference>
<dbReference type="PRINTS" id="PR00702">
    <property type="entry name" value="ACRIFLAVINRP"/>
</dbReference>
<dbReference type="SUPFAM" id="SSF82714">
    <property type="entry name" value="Multidrug efflux transporter AcrB TolC docking domain, DN and DC subdomains"/>
    <property type="match status" value="2"/>
</dbReference>
<dbReference type="GO" id="GO:0042910">
    <property type="term" value="F:xenobiotic transmembrane transporter activity"/>
    <property type="evidence" value="ECO:0007669"/>
    <property type="project" value="TreeGrafter"/>
</dbReference>
<feature type="transmembrane region" description="Helical" evidence="1">
    <location>
        <begin position="883"/>
        <end position="902"/>
    </location>
</feature>
<feature type="transmembrane region" description="Helical" evidence="1">
    <location>
        <begin position="525"/>
        <end position="544"/>
    </location>
</feature>
<dbReference type="PANTHER" id="PTHR32063">
    <property type="match status" value="1"/>
</dbReference>
<gene>
    <name evidence="2" type="ORF">ING2E5B_0455</name>
</gene>
<dbReference type="SUPFAM" id="SSF82693">
    <property type="entry name" value="Multidrug efflux transporter AcrB pore domain, PN1, PN2, PC1 and PC2 subdomains"/>
    <property type="match status" value="2"/>
</dbReference>
<keyword evidence="1" id="KW-0472">Membrane</keyword>
<feature type="transmembrane region" description="Helical" evidence="1">
    <location>
        <begin position="1012"/>
        <end position="1034"/>
    </location>
</feature>
<evidence type="ECO:0000313" key="2">
    <source>
        <dbReference type="EMBL" id="CEA15222.1"/>
    </source>
</evidence>
<sequence>MIDFGKWGLENRKLVSFLVLCLLVGGFLAIRSMGKLEDPELVVKQALVVTTYPGASAHQVELEVTDLLEKSIRTMKDVDFIESRSMNDLSMITVGISTLVPNDEVDHVWTQLRRKVSDVQAKLPEGASVPVVKDDFGDVMGMFYAMTSDGYSDREMGDYAELIKRELLALDGVSRVDIYGQGKECIYIEMYEDRMANLGISPAEVLSTLSGQNKTVYSGNYNAGDMSLRVTVNDRYRNADDIGDLLLKGHQGDQFRLKDVAKVWTGYEDPVRNELMYDNQKALGIAISANYDADITQVGKRVEKRIDELTASRLPVGIELHKVFFQPDRVSDALNTFMINLVESVIIVVLLLIFFMGFRSGVIIGLNLVVIVIGSLLILNMAGGTLQRVSLGSFILAMGMLVDNAIVILDGILIDMQRGLPKKKALTLIGKKTAMPLLGATLIAILAFFPIFLSPDTAGYYVRDLFIVLAVSLLLSWLLSLVYVPIQADRIVKIKEDRVGKDPYDNGFYRALRSVLTWTLHNRSLTIGAITLLMIAAVGCYRFLPQGFFPDMDYNQLYIEYKLPEGYTSERVKNDLQSITDYLLSREEITHVTASVGGTPARYNLVRSMADPSLSYGELIVDYTTSKQLVGTIDEIQEYLTDHYPDAYVRLKRYNLMYKKHPIEVQFNGPDPAVLRDLTSQALAIMEESTAITLTCSNWEAKTPVLMVDYDQPIARNVGISRQDVGLSLLSTTGGIPASYFYDGNQRQTIYLKSVDKDGNPIESLENAQIFSMIPSLSFVNREMLQGLLTGVYSEEDVIHEALRTIPLSQVTNGIRLTWEDPLVIRYNGQRAMRAQGSPVRGIGTEDARQTITKQIEAIELPEGYTMQWEGEWKASQQSSSYLFKYFPLAIILMIAILIMLFRDYRKPLIIVCCIPLLLIGVIFGMLASGKAFGFVAIVGVLGLVGMIIKNGIVLMDEIELQLKREDIDPVEALLISSFGRFRPVMMASGTTILGMIPLLSDDLFGPLAVTIMGGLLIGTLITLVVIPLLYSIFFKIKIQKK</sequence>
<dbReference type="InterPro" id="IPR027463">
    <property type="entry name" value="AcrB_DN_DC_subdom"/>
</dbReference>
<evidence type="ECO:0000313" key="3">
    <source>
        <dbReference type="Proteomes" id="UP000032417"/>
    </source>
</evidence>
<dbReference type="Gene3D" id="3.30.70.1430">
    <property type="entry name" value="Multidrug efflux transporter AcrB pore domain"/>
    <property type="match status" value="2"/>
</dbReference>
<proteinExistence type="predicted"/>
<dbReference type="PATRIC" id="fig|1562970.3.peg.449"/>
<keyword evidence="1" id="KW-1133">Transmembrane helix</keyword>
<feature type="transmembrane region" description="Helical" evidence="1">
    <location>
        <begin position="394"/>
        <end position="413"/>
    </location>
</feature>
<dbReference type="AlphaFoldDB" id="A0A098BZX5"/>
<dbReference type="Pfam" id="PF00873">
    <property type="entry name" value="ACR_tran"/>
    <property type="match status" value="1"/>
</dbReference>
<dbReference type="SUPFAM" id="SSF82866">
    <property type="entry name" value="Multidrug efflux transporter AcrB transmembrane domain"/>
    <property type="match status" value="2"/>
</dbReference>
<dbReference type="Proteomes" id="UP000032417">
    <property type="component" value="Chromosome 1"/>
</dbReference>
<dbReference type="STRING" id="1562970.ING2E5B_0455"/>
<reference evidence="2 3" key="1">
    <citation type="submission" date="2014-08" db="EMBL/GenBank/DDBJ databases">
        <authorList>
            <person name="Wibberg D."/>
        </authorList>
    </citation>
    <scope>NUCLEOTIDE SEQUENCE [LARGE SCALE GENOMIC DNA]</scope>
    <source>
        <strain evidence="3">ING2-E5B</strain>
    </source>
</reference>
<keyword evidence="3" id="KW-1185">Reference proteome</keyword>
<name>A0A098BZX5_9BACT</name>
<accession>A0A098BZX5</accession>
<feature type="transmembrane region" description="Helical" evidence="1">
    <location>
        <begin position="465"/>
        <end position="486"/>
    </location>
</feature>
<feature type="transmembrane region" description="Helical" evidence="1">
    <location>
        <begin position="933"/>
        <end position="955"/>
    </location>
</feature>